<dbReference type="GO" id="GO:0000049">
    <property type="term" value="F:tRNA binding"/>
    <property type="evidence" value="ECO:0007669"/>
    <property type="project" value="UniProtKB-UniRule"/>
</dbReference>
<evidence type="ECO:0000313" key="13">
    <source>
        <dbReference type="Proteomes" id="UP001431572"/>
    </source>
</evidence>
<evidence type="ECO:0000259" key="9">
    <source>
        <dbReference type="Pfam" id="PF00177"/>
    </source>
</evidence>
<dbReference type="PROSITE" id="PS00052">
    <property type="entry name" value="RIBOSOMAL_S7"/>
    <property type="match status" value="1"/>
</dbReference>
<dbReference type="Proteomes" id="UP001431572">
    <property type="component" value="Chromosome 1"/>
</dbReference>
<comment type="subunit">
    <text evidence="7">Part of the 30S ribosomal subunit. Contacts proteins S9 and S11.</text>
</comment>
<evidence type="ECO:0000313" key="10">
    <source>
        <dbReference type="EMBL" id="NWJ46249.1"/>
    </source>
</evidence>
<accession>A0A8T7M1W2</accession>
<dbReference type="EMBL" id="CP128399">
    <property type="protein sequence ID" value="WJW65624.1"/>
    <property type="molecule type" value="Genomic_DNA"/>
</dbReference>
<evidence type="ECO:0000256" key="7">
    <source>
        <dbReference type="HAMAP-Rule" id="MF_00480"/>
    </source>
</evidence>
<dbReference type="GO" id="GO:0015935">
    <property type="term" value="C:small ribosomal subunit"/>
    <property type="evidence" value="ECO:0007669"/>
    <property type="project" value="InterPro"/>
</dbReference>
<sequence>MPRRARVTRREILPDPVYKSRTIQKIINKIMYGGKKGLSERIVYTALEIMGTQTGREPMEVFEQAMRNATPRLEVKPKRVGGATLQVPVDVKGERGTSLAIRWILNSARNRSGKSMAEKLAAEFLDASNNTGTTIKKREDTHKMAEANKAFAHYKW</sequence>
<keyword evidence="2 7" id="KW-0820">tRNA-binding</keyword>
<reference evidence="10 12" key="1">
    <citation type="submission" date="2020-06" db="EMBL/GenBank/DDBJ databases">
        <title>Anoxygenic phototrophic Chloroflexota member uses a Type I reaction center.</title>
        <authorList>
            <person name="Tsuji J.M."/>
            <person name="Shaw N.A."/>
            <person name="Nagashima S."/>
            <person name="Venkiteswaran J."/>
            <person name="Schiff S.L."/>
            <person name="Hanada S."/>
            <person name="Tank M."/>
            <person name="Neufeld J.D."/>
        </authorList>
    </citation>
    <scope>NUCLEOTIDE SEQUENCE [LARGE SCALE GENOMIC DNA]</scope>
    <source>
        <strain evidence="10">L227-S17</strain>
    </source>
</reference>
<dbReference type="NCBIfam" id="TIGR01029">
    <property type="entry name" value="rpsG_bact"/>
    <property type="match status" value="1"/>
</dbReference>
<dbReference type="AlphaFoldDB" id="A0A8T7M1W2"/>
<proteinExistence type="inferred from homology"/>
<dbReference type="Proteomes" id="UP000521676">
    <property type="component" value="Unassembled WGS sequence"/>
</dbReference>
<organism evidence="10 12">
    <name type="scientific">Candidatus Chlorohelix allophototropha</name>
    <dbReference type="NCBI Taxonomy" id="3003348"/>
    <lineage>
        <taxon>Bacteria</taxon>
        <taxon>Bacillati</taxon>
        <taxon>Chloroflexota</taxon>
        <taxon>Chloroflexia</taxon>
        <taxon>Candidatus Chloroheliales</taxon>
        <taxon>Candidatus Chloroheliaceae</taxon>
        <taxon>Candidatus Chlorohelix</taxon>
    </lineage>
</organism>
<dbReference type="EMBL" id="JACATZ010000001">
    <property type="protein sequence ID" value="NWJ46249.1"/>
    <property type="molecule type" value="Genomic_DNA"/>
</dbReference>
<dbReference type="Gene3D" id="1.10.455.10">
    <property type="entry name" value="Ribosomal protein S7 domain"/>
    <property type="match status" value="1"/>
</dbReference>
<dbReference type="FunFam" id="1.10.455.10:FF:000001">
    <property type="entry name" value="30S ribosomal protein S7"/>
    <property type="match status" value="1"/>
</dbReference>
<comment type="function">
    <text evidence="7">One of the primary rRNA binding proteins, it binds directly to 16S rRNA where it nucleates assembly of the head domain of the 30S subunit. Is located at the subunit interface close to the decoding center, probably blocks exit of the E-site tRNA.</text>
</comment>
<keyword evidence="3 7" id="KW-0699">rRNA-binding</keyword>
<feature type="domain" description="Small ribosomal subunit protein uS7" evidence="9">
    <location>
        <begin position="2"/>
        <end position="149"/>
    </location>
</feature>
<name>A0A8T7M1W2_9CHLR</name>
<evidence type="ECO:0000256" key="2">
    <source>
        <dbReference type="ARBA" id="ARBA00022555"/>
    </source>
</evidence>
<evidence type="ECO:0000256" key="8">
    <source>
        <dbReference type="RuleBase" id="RU003619"/>
    </source>
</evidence>
<dbReference type="RefSeq" id="WP_341467510.1">
    <property type="nucleotide sequence ID" value="NZ_CP128399.1"/>
</dbReference>
<dbReference type="InterPro" id="IPR036823">
    <property type="entry name" value="Ribosomal_uS7_dom_sf"/>
</dbReference>
<dbReference type="InterPro" id="IPR020606">
    <property type="entry name" value="Ribosomal_uS7_CS"/>
</dbReference>
<dbReference type="PANTHER" id="PTHR11205">
    <property type="entry name" value="RIBOSOMAL PROTEIN S7"/>
    <property type="match status" value="1"/>
</dbReference>
<evidence type="ECO:0000256" key="5">
    <source>
        <dbReference type="ARBA" id="ARBA00022980"/>
    </source>
</evidence>
<keyword evidence="4 7" id="KW-0694">RNA-binding</keyword>
<protein>
    <recommendedName>
        <fullName evidence="7">Small ribosomal subunit protein uS7</fullName>
    </recommendedName>
</protein>
<dbReference type="SUPFAM" id="SSF47973">
    <property type="entry name" value="Ribosomal protein S7"/>
    <property type="match status" value="1"/>
</dbReference>
<keyword evidence="13" id="KW-1185">Reference proteome</keyword>
<evidence type="ECO:0000256" key="4">
    <source>
        <dbReference type="ARBA" id="ARBA00022884"/>
    </source>
</evidence>
<dbReference type="HAMAP" id="MF_00480_B">
    <property type="entry name" value="Ribosomal_uS7_B"/>
    <property type="match status" value="1"/>
</dbReference>
<dbReference type="GO" id="GO:0006412">
    <property type="term" value="P:translation"/>
    <property type="evidence" value="ECO:0007669"/>
    <property type="project" value="UniProtKB-UniRule"/>
</dbReference>
<dbReference type="CDD" id="cd14869">
    <property type="entry name" value="uS7_Bacteria"/>
    <property type="match status" value="1"/>
</dbReference>
<comment type="similarity">
    <text evidence="1 7 8">Belongs to the universal ribosomal protein uS7 family.</text>
</comment>
<dbReference type="InterPro" id="IPR005717">
    <property type="entry name" value="Ribosomal_uS7_bac/org-type"/>
</dbReference>
<keyword evidence="6 7" id="KW-0687">Ribonucleoprotein</keyword>
<gene>
    <name evidence="7 10" type="primary">rpsG</name>
    <name evidence="10" type="ORF">HXX08_10265</name>
    <name evidence="11" type="ORF">OZ401_001397</name>
</gene>
<evidence type="ECO:0000256" key="1">
    <source>
        <dbReference type="ARBA" id="ARBA00007151"/>
    </source>
</evidence>
<dbReference type="GO" id="GO:0003735">
    <property type="term" value="F:structural constituent of ribosome"/>
    <property type="evidence" value="ECO:0007669"/>
    <property type="project" value="InterPro"/>
</dbReference>
<evidence type="ECO:0000313" key="11">
    <source>
        <dbReference type="EMBL" id="WJW65624.1"/>
    </source>
</evidence>
<dbReference type="PIRSF" id="PIRSF002122">
    <property type="entry name" value="RPS7p_RPS7a_RPS5e_RPS7o"/>
    <property type="match status" value="1"/>
</dbReference>
<reference evidence="11" key="2">
    <citation type="journal article" date="2024" name="Nature">
        <title>Anoxygenic phototroph of the Chloroflexota uses a type I reaction centre.</title>
        <authorList>
            <person name="Tsuji J.M."/>
            <person name="Shaw N.A."/>
            <person name="Nagashima S."/>
            <person name="Venkiteswaran J.J."/>
            <person name="Schiff S.L."/>
            <person name="Watanabe T."/>
            <person name="Fukui M."/>
            <person name="Hanada S."/>
            <person name="Tank M."/>
            <person name="Neufeld J.D."/>
        </authorList>
    </citation>
    <scope>NUCLEOTIDE SEQUENCE</scope>
    <source>
        <strain evidence="11">L227-S17</strain>
    </source>
</reference>
<evidence type="ECO:0000313" key="12">
    <source>
        <dbReference type="Proteomes" id="UP000521676"/>
    </source>
</evidence>
<dbReference type="Pfam" id="PF00177">
    <property type="entry name" value="Ribosomal_S7"/>
    <property type="match status" value="1"/>
</dbReference>
<keyword evidence="5 7" id="KW-0689">Ribosomal protein</keyword>
<evidence type="ECO:0000256" key="6">
    <source>
        <dbReference type="ARBA" id="ARBA00023274"/>
    </source>
</evidence>
<dbReference type="InterPro" id="IPR000235">
    <property type="entry name" value="Ribosomal_uS7"/>
</dbReference>
<dbReference type="GO" id="GO:0019843">
    <property type="term" value="F:rRNA binding"/>
    <property type="evidence" value="ECO:0007669"/>
    <property type="project" value="UniProtKB-UniRule"/>
</dbReference>
<evidence type="ECO:0000256" key="3">
    <source>
        <dbReference type="ARBA" id="ARBA00022730"/>
    </source>
</evidence>
<dbReference type="InterPro" id="IPR023798">
    <property type="entry name" value="Ribosomal_uS7_dom"/>
</dbReference>